<dbReference type="Proteomes" id="UP000294194">
    <property type="component" value="Unassembled WGS sequence"/>
</dbReference>
<gene>
    <name evidence="4" type="ORF">EYE40_02165</name>
</gene>
<dbReference type="PROSITE" id="PS50173">
    <property type="entry name" value="UMUC"/>
    <property type="match status" value="1"/>
</dbReference>
<dbReference type="GO" id="GO:0042276">
    <property type="term" value="P:error-prone translesion synthesis"/>
    <property type="evidence" value="ECO:0007669"/>
    <property type="project" value="TreeGrafter"/>
</dbReference>
<dbReference type="SUPFAM" id="SSF56672">
    <property type="entry name" value="DNA/RNA polymerases"/>
    <property type="match status" value="1"/>
</dbReference>
<accession>A0A4Q9GNQ2</accession>
<dbReference type="AlphaFoldDB" id="A0A4Q9GNQ2"/>
<keyword evidence="5" id="KW-1185">Reference proteome</keyword>
<dbReference type="Gene3D" id="1.10.150.20">
    <property type="entry name" value="5' to 3' exonuclease, C-terminal subdomain"/>
    <property type="match status" value="1"/>
</dbReference>
<dbReference type="GO" id="GO:0006281">
    <property type="term" value="P:DNA repair"/>
    <property type="evidence" value="ECO:0007669"/>
    <property type="project" value="InterPro"/>
</dbReference>
<sequence length="350" mass="37795">MYDGVVARSLLLHVDADSFFASVVLRRRPELVHRPMAVVAHVFIASANYPARAFGVRGGMLAQEALALCGELQLIDVPREEVEQVSDQLFDIFGEDFAAVEPGSMEEAFIDSGTSDPDLAAALGQQLRARVKRELGISVSVGVGRTKLMAKLASRTAKPDGLHVISPVDEAQLRISIPIDDVWGIGGKTVEKLRLIGVIRLGDLDSRPREEVQRVCGTTMARKLWRIREGTDDAVIHSVESRTSLTTEGTISGYNRRDWNPAELMQACIARVCRRAERAGLVATGLAVALRAEGGEQVVLKHGLADASASVDAWTAALLPQLVDAPKPLVGLRVTLTGLTTPDRVQPALF</sequence>
<dbReference type="Gene3D" id="3.30.70.270">
    <property type="match status" value="1"/>
</dbReference>
<comment type="similarity">
    <text evidence="1">Belongs to the DNA polymerase type-Y family.</text>
</comment>
<proteinExistence type="inferred from homology"/>
<protein>
    <recommendedName>
        <fullName evidence="3">UmuC domain-containing protein</fullName>
    </recommendedName>
</protein>
<name>A0A4Q9GNQ2_9MICO</name>
<dbReference type="InterPro" id="IPR043128">
    <property type="entry name" value="Rev_trsase/Diguanyl_cyclase"/>
</dbReference>
<dbReference type="PANTHER" id="PTHR45990:SF1">
    <property type="entry name" value="DNA REPAIR PROTEIN REV1"/>
    <property type="match status" value="1"/>
</dbReference>
<dbReference type="GO" id="GO:0017125">
    <property type="term" value="F:deoxycytidyl transferase activity"/>
    <property type="evidence" value="ECO:0007669"/>
    <property type="project" value="TreeGrafter"/>
</dbReference>
<dbReference type="EMBL" id="SISG01000001">
    <property type="protein sequence ID" value="TBN56295.1"/>
    <property type="molecule type" value="Genomic_DNA"/>
</dbReference>
<dbReference type="Pfam" id="PF00817">
    <property type="entry name" value="IMS"/>
    <property type="match status" value="1"/>
</dbReference>
<feature type="domain" description="UmuC" evidence="3">
    <location>
        <begin position="11"/>
        <end position="186"/>
    </location>
</feature>
<evidence type="ECO:0000259" key="3">
    <source>
        <dbReference type="PROSITE" id="PS50173"/>
    </source>
</evidence>
<dbReference type="Gene3D" id="3.40.1170.60">
    <property type="match status" value="1"/>
</dbReference>
<dbReference type="GO" id="GO:0003887">
    <property type="term" value="F:DNA-directed DNA polymerase activity"/>
    <property type="evidence" value="ECO:0007669"/>
    <property type="project" value="TreeGrafter"/>
</dbReference>
<reference evidence="5" key="1">
    <citation type="submission" date="2019-02" db="EMBL/GenBank/DDBJ databases">
        <title>Glaciihabitans arcticus sp. nov., a psychrotolerant bacterium isolated from polar soil.</title>
        <authorList>
            <person name="Dahal R.H."/>
        </authorList>
    </citation>
    <scope>NUCLEOTIDE SEQUENCE [LARGE SCALE GENOMIC DNA]</scope>
    <source>
        <strain evidence="5">RP-3-7</strain>
    </source>
</reference>
<dbReference type="PANTHER" id="PTHR45990">
    <property type="entry name" value="DNA REPAIR PROTEIN REV1"/>
    <property type="match status" value="1"/>
</dbReference>
<dbReference type="InterPro" id="IPR043502">
    <property type="entry name" value="DNA/RNA_pol_sf"/>
</dbReference>
<evidence type="ECO:0000313" key="4">
    <source>
        <dbReference type="EMBL" id="TBN56295.1"/>
    </source>
</evidence>
<dbReference type="InterPro" id="IPR001126">
    <property type="entry name" value="UmuC"/>
</dbReference>
<comment type="caution">
    <text evidence="4">The sequence shown here is derived from an EMBL/GenBank/DDBJ whole genome shotgun (WGS) entry which is preliminary data.</text>
</comment>
<organism evidence="4 5">
    <name type="scientific">Glaciihabitans arcticus</name>
    <dbReference type="NCBI Taxonomy" id="2668039"/>
    <lineage>
        <taxon>Bacteria</taxon>
        <taxon>Bacillati</taxon>
        <taxon>Actinomycetota</taxon>
        <taxon>Actinomycetes</taxon>
        <taxon>Micrococcales</taxon>
        <taxon>Microbacteriaceae</taxon>
        <taxon>Glaciihabitans</taxon>
    </lineage>
</organism>
<evidence type="ECO:0000256" key="1">
    <source>
        <dbReference type="ARBA" id="ARBA00010945"/>
    </source>
</evidence>
<evidence type="ECO:0000256" key="2">
    <source>
        <dbReference type="ARBA" id="ARBA00025589"/>
    </source>
</evidence>
<evidence type="ECO:0000313" key="5">
    <source>
        <dbReference type="Proteomes" id="UP000294194"/>
    </source>
</evidence>
<dbReference type="GO" id="GO:0070987">
    <property type="term" value="P:error-free translesion synthesis"/>
    <property type="evidence" value="ECO:0007669"/>
    <property type="project" value="TreeGrafter"/>
</dbReference>
<comment type="function">
    <text evidence="2">Poorly processive, error-prone DNA polymerase involved in untargeted mutagenesis. Copies undamaged DNA at stalled replication forks, which arise in vivo from mismatched or misaligned primer ends. These misaligned primers can be extended by PolIV. Exhibits no 3'-5' exonuclease (proofreading) activity. May be involved in translesional synthesis, in conjunction with the beta clamp from PolIII.</text>
</comment>